<evidence type="ECO:0000313" key="1">
    <source>
        <dbReference type="Proteomes" id="UP000095286"/>
    </source>
</evidence>
<name>A0AC35TUF9_9BILA</name>
<sequence length="4729" mass="531707">MEETARQLTGLEDMARHMMNNASTPILPLKSSAFPLNNSLPKQANHISNGFIMPTCSVSHQGSSSTGDDVSQLMDTSSTPSHSDPSSFGQGNLSKDISKDKANLRSVSPSNSKALPPLMRGPLDLTAYQRVQDRNKLEGSLGVTVFERASRDTNKRIMILHKTGNVLLVDDNEASLRHPIPSLQPSLYNKNILDKKMTEYRSLADTPQQKEINLRECDLLPQLIPEKKVNSIIKASKCFPPQVVEGNLVVVQETHKSNLTEVVKKVFGDKKEPTEVFCGGKMIKMPDPSCSETGLDKPMSIDNIPECSTSRQTLNSYEIVDDLSAFAIVSPTSTLNSDVPSPYLPSKPSQLSLYNNSTNTLPLMVCQNLTVSAEVTTLPPNFAKQIMSGKTKRDGKTELVATHKESGRTGQVHEVRRDMKAEDGEYRRVKLLLSTPIMNFLNLKESTVANRKIEQSSVPKYNADPKAPIMLCNPHFSNGSNEEIGEDSENSDPLAEMISARQGRRQQRKIVPRYGEKGYIDPEDSSNLCKATLEHVRFASETDNARSAQSVSSVSVKSNEFDPQTKLAFNTVINKNEFKAKILTAARNPPSNNKSGGSKGAESKNNSSSNKGQSSSKKGSGSSKQGVAAQFNSTPSRSPSPNKPQPSHKSDKECGDGKKSKKRAAQKKGESARHKDERNESEQPCPEPAPSSLLVKTANLRDNEPPVRPFQYISDFEESDEEVVSRSSISLSSSTDYSAPDTSADMTQKKKPRPPKSEVERLLDEPFYQEIAMLTAQTHLTDAAPCHATRSSYDTRNVSIVTRPQNNIRRGENRSNSRVTRSGNTMTNTGTTNTPQYGSRSGSGTSQRSNTATTRNESRSVSRISTNFSAPSSAHPDRLTRSSTRKATTVVVDETPRASRTTTTTSRQDSNASSHATVEASIVVTDDPTSSWRRSFRRRHNDSVSLKPVVESRRNEATGEAEEEDINVEIRMPEIVADAPVNSTTSISPDHSSVNLTKQKTSVPNISPARSESGVPPAPDQMLTKIPVRTRFCYRNSSILAGLTRSPPRDMSLLGSPFTFGNRAVISKTEKAKFQRGLSKRFCLLFKPQSPERFTNSSVFNFVNQNFTELNTSSAPVLVDNAATVNSADKRLNESATNQATPRSNLEKPKKRTTQRSNEKYSGTSKKRKTADEKASPKVVRHQEVHIPESVNTQQMYVPDHEIVREALVPEPELIQEAYVSEPKRIQQVQTPDLIPSGSGIVTRSVVKRQQDPNHTRQLYADEYSETEPSPANLVVSESNVNEEDIIHMSLDQVRASEHKKSGLDKDSNLPSRPPSDRGNSNASTHNKSFIKKHKTFRNSNPRSERHDEDDTTIHESPPPPASTLVCNSNGVSQNRNIPHPVLIENKIADPPSNAQYRLPPNSRRNSVGYGANSLNGLRQRHAHRPDPRLTQSARSRVHSVGRESSGNLADLRRKRLFYHFFKNSNHPDIVERPDPRVLPSQSIPNVPVIYFTIPSLAISDSSSQVDLLSSSQFGTKTSSQYSGPRCGLSHLNRTSRISNFHSEVPNLYQPIQSLNYRNTSPEFPVRSRICRQAPVNPARSRRYLNKLAKEADARKAQTIITTEVENVALASTMNDRNRGDSEFGDHSSVDVEDEEMDVWEAAQVAVSPAMPSFVNRQFLHEHLIITDAEYGVGNGFEQEQQIVSEDEPQIVAQVAPQIGLEDESQIVSENEPQIVSEDEPRIVSEDEPQIVSEDEPQIVSEDESEPVSENEPDLVSENEPELVNEDELIIPLPLTHQITSRRKDSENTDVSDHLLHEKRLERTNDERRVAQMCNQNDQLLQEINNQPIGENRLNAEQQNAIDEEEREIAEEEYRADLLSRMDRFDNIITSTGQVLHVPYNPKRNRYAMMQRIVPAYRSDFPVDLADGMELEWLPMNEASTSHAFPRFSLSYILRPTNYNPDRRRTNSATPLQHVYRNEPRIVSEDEPQIVSEDESEPVSENEPDLVSENEPELVNEDESIIPLPLTPQITSRRKDSENTDVSDHLLHEKRLKRTNDECRVAQMCNQNDQLLQEINNQPIGENRLNAEQQNAIDEEEREIAEEEYRADLLSRMDRFDNIITSTGQVLHVPYNPKRNRHAMMQRIVPAYRSDFPVDLADGMELEWLPMNEASTSHAFPRFSLSYILRPTNYNPDRRRTNSATPLQHVYRSRRTRNRSVSQNRVTPFIHDTRDRRLFDERRMREVPAQRRFTDGVQEESIAQNLTRYDDVTLSLLCQEEFESNNQEEFESNNQEEFESNNQGELRLVYNVDSYGNRPSSTHTESVIESHSPVIQNYSPVLSIEEHNLEMEAVSSNQETDIPPTQARDAEVTDDLEIENISANEGVQQDDVVIEEIYQDENAATVEDAHAPNQEDIIGDQESAQQIETLQPVDVIIPSIETEPELHANRLELDAAEFIPDADQIIHEQIPLIVVTEQTAPIVMPDNELEEFFLSGGSQGLTTPSVENVIQMESDPVVEAFVPEPSPFDPYETSSDDQLDVMDRLLEEIRIPANSDCETVAVPSADQNCDCQPELNGQDNLVYNDQLEAAYDEFSSGILNVETDQENEYPAITSSDRETSPEEQSILAPPTSVASSTPSSQRNVVLPQVISVSVSDQSNPHHQNNSVMMEARIGEVLNRIVNDPVFSQQLDPHAAHSSDLVRSFRATEQSNRLTGSEELCERILKSIGHLPVATIYSTQDSAAPPMSMEEVTDYSNPLGDGVSNRDENSVSNRGENSVGMTSGSSIANRDHVKKHENDNLINGDVIQEIGSHDFTLLTLNGQRSEVRDRQQLRYDIIRQEERDSIKAYELRIMEKAEHERHLRNEEEAKNNEIKRIEEEEKKKLEELARLKAEEGARLKAEEEARLKAEEEARLEAEEEARLKAEEEARLKAELQAKIQEELEADYLEHQAIEIQELPKNNEIKRIEEEEKKKLEELARLKAEEEARLKAEEEARLEAEEEARLKAEEEARLKAEKEARLRAELQAKIQEELEADYLEHQAIEIQELRAYQIENDAHSLAYFNYVTHNTVIAEREFTHYYTERYNELWNESMIENARISEEWYAEVDEEIRVEAERIRLEEEAKMEAERIHLEEKAKIEAERIRLAEIARLKEEASLRTKAMVSTIRAARKAALRKAKLLAEKLRLDEAEKARLLAEKLKVEEAKKARLLAKKLKVEEAEKTAILIKKLKLEEAEKASIGAPKLRFEEAEKAKILAEQAEEEKSSILAAAEKIIFEEAEKVRILAEAKNAKIEEAKAQRIRVEEAENARILAEKAYAEGIRFAEVEAEKARIAEAEADAEKARISEARMIQETDNARKIAEEDILKRIKAKTFENYKELLAEERTLNLPDKEDTRSSPKFPKTLQNEQSSSQNLPNSGAAGFDFTSFANGSASNLRLEFYTENAHVGIVNNHAPVLLSVQSTTSKNSSKEDSPQNNSTTNESNVSSDRNTEVPAGCSMTRTLVGVGFNASSDLLKDSPRTVGLILTADGNDYVAIVSPSANDAEVNHAQASAHEVDDRTNDVAMMLLSFSGQTPFNNGQVPNKKVLNQSNKVTAPAEVKESDIVEDIPEDDPEEDHHVEVIDKVSVNESKEDYRLRVIEPVSENEPEEDDRVKFIEPVSGDIDAIEELSQDSDVEADSLNADSDEGEYHSGVEDAFKEIDQNIRLDNTKCKSISLPDDNGDDDGDDEESHNESGDEHFDDENKRQGIALSNNNGEAEYAEPTNLVESEYIRSVENGSAILLETEPANSSDGEYNSDEEQSVPVITITKPQNESERNPSTGEVYSEDNTPTIMDGAEEIPLDSSIESTAVNHRIDVPHLNVMVSSPPTSFQHSMAETYVDLNKTATPSPIHLNRVLHTSIISSPAIENGSLNDDDNHTTLRNAQSVIIINAFQFNSLRSFETIDNNNPNNFSKGNNIVDESSDLKISGLESKRVLFDQYSRTIQEATRTPDASASPEMEILEEMGQLLDNDENEAQFSSYSSGGNESYDDMPTLVNSSKSPIDGHPMSGEETDRAMILAYSDRNHQITTQVNGEKVHKNKKKKYRKYIEPQDNSPHSQNLHRQIPKIKIRIVTSSCAEDDAVSVENGQISNQEAAFDENVLVVNGDACVKKIYESSIKELTAITDGLRNIRHIHIPVGATHRSLSFSDLQSLKTSAEENFLMANQMDEDNEDVPGPSKKRALNIGSDDEDTPVPRKKRAPRIASDDEEEVIRERISKPVSKKMNKIKNCKGRNNRSSSSQAAISSAIVPRRNKASDEERLPALNHISGGIPPPKDGFVMYGIYKVKVPEHYVPPAAYHGRPILQTCPKINFNAAALRKSLPKTSDIFPKTRKKIRGIKNTGNICYINSVIQCLVNLVDFKQQILKYRGVMIPKELEFELTIQFVEIMYELDLDNQSVSTKALNIEKFVTLVIKMRPKTFLKGIEGDSIEFLDFLLDNIEHQIDNYIAITGSTLVNPISLFRAQIIREEVCERCFSSEYHVDYVNALSLNAPEETGRGLVCDLLENWLFEKFKFTLERSSCAVCNHTHKFQRHHLYKLPQILILNVQRTFYHQITNNYRKSAVEAKCDVMNFYIALFLHINSPDFYYNTVFRLNSAIEHSGRTATSGHYSSLIRKNVEDWFKCDDNQISTARQPTVSQASIYFFELYNCTAEQSNEAIYHKIRKYPTMKRQILAAFGFTTPEQVRQMTENGEAMFSSRKIFDRQFISRNNLIFSN</sequence>
<organism evidence="1 2">
    <name type="scientific">Rhabditophanes sp. KR3021</name>
    <dbReference type="NCBI Taxonomy" id="114890"/>
    <lineage>
        <taxon>Eukaryota</taxon>
        <taxon>Metazoa</taxon>
        <taxon>Ecdysozoa</taxon>
        <taxon>Nematoda</taxon>
        <taxon>Chromadorea</taxon>
        <taxon>Rhabditida</taxon>
        <taxon>Tylenchina</taxon>
        <taxon>Panagrolaimomorpha</taxon>
        <taxon>Strongyloidoidea</taxon>
        <taxon>Alloionematidae</taxon>
        <taxon>Rhabditophanes</taxon>
    </lineage>
</organism>
<evidence type="ECO:0000313" key="2">
    <source>
        <dbReference type="WBParaSite" id="RSKR_0000445300.1"/>
    </source>
</evidence>
<reference evidence="2" key="1">
    <citation type="submission" date="2016-11" db="UniProtKB">
        <authorList>
            <consortium name="WormBaseParasite"/>
        </authorList>
    </citation>
    <scope>IDENTIFICATION</scope>
    <source>
        <strain evidence="2">KR3021</strain>
    </source>
</reference>
<dbReference type="Proteomes" id="UP000095286">
    <property type="component" value="Unplaced"/>
</dbReference>
<proteinExistence type="predicted"/>
<dbReference type="WBParaSite" id="RSKR_0000445300.1">
    <property type="protein sequence ID" value="RSKR_0000445300.1"/>
    <property type="gene ID" value="RSKR_0000445300"/>
</dbReference>
<protein>
    <submittedName>
        <fullName evidence="2">USP domain-containing protein</fullName>
    </submittedName>
</protein>
<accession>A0AC35TUF9</accession>